<sequence>MPRLRNTRRLGALFGGALALFALAGCGREAAAPNTIGVGPSPALPAPRETVIPTVNIAPARGWAEGQMPSPAAGLAVTRFAAGLDHPRWLYALPNGDVLVAESNAQPKPPKGLRDIAMRIVMGRAGAATPSADRISILRDGDGDGIAENRGVFLDGLTSPIGMALVGSTLYIANTDGIVTVPYRTGMTRAEQAPEPFFPLPAGPINQHWTKTLVASPDGRTLYVGIGSNSNAGENGMEAEQGRAAIWRVDIASGQGALFANGLRNPVGLDIDRSNGKLYAVVNERDALGDNLVPDYLTSVREGAFYGWPYSYFGQNIDPRPKPRRPDLVAAAVAPDYGLGSHVAPLGLDISDRPQDGIAARYGRGAFIGLHGSWNRRPRVGYEVVFVPFDRDGPTGRPATVLGGFLDGEEARGRPVGVILDERGGLLVADDVGNVVWRVSMDARGAGEGR</sequence>
<dbReference type="Pfam" id="PF22807">
    <property type="entry name" value="TrAA12"/>
    <property type="match status" value="2"/>
</dbReference>
<feature type="chain" id="PRO_5037665032" evidence="1">
    <location>
        <begin position="25"/>
        <end position="450"/>
    </location>
</feature>
<dbReference type="PROSITE" id="PS51257">
    <property type="entry name" value="PROKAR_LIPOPROTEIN"/>
    <property type="match status" value="1"/>
</dbReference>
<evidence type="ECO:0000259" key="2">
    <source>
        <dbReference type="Pfam" id="PF22807"/>
    </source>
</evidence>
<keyword evidence="3" id="KW-0560">Oxidoreductase</keyword>
<gene>
    <name evidence="3" type="ORF">PMES_01644</name>
</gene>
<name>A0A921TBQ9_9RHOB</name>
<dbReference type="InterPro" id="IPR011042">
    <property type="entry name" value="6-blade_b-propeller_TolB-like"/>
</dbReference>
<comment type="caution">
    <text evidence="3">The sequence shown here is derived from an EMBL/GenBank/DDBJ whole genome shotgun (WGS) entry which is preliminary data.</text>
</comment>
<dbReference type="EC" id="1.1.1.267" evidence="3"/>
<dbReference type="OrthoDB" id="9770043at2"/>
<evidence type="ECO:0000256" key="1">
    <source>
        <dbReference type="SAM" id="SignalP"/>
    </source>
</evidence>
<dbReference type="Gene3D" id="2.120.10.30">
    <property type="entry name" value="TolB, C-terminal domain"/>
    <property type="match status" value="1"/>
</dbReference>
<dbReference type="AlphaFoldDB" id="A0A921TBQ9"/>
<dbReference type="GO" id="GO:0030604">
    <property type="term" value="F:1-deoxy-D-xylulose-5-phosphate reductoisomerase activity"/>
    <property type="evidence" value="ECO:0007669"/>
    <property type="project" value="UniProtKB-EC"/>
</dbReference>
<keyword evidence="4" id="KW-1185">Reference proteome</keyword>
<protein>
    <submittedName>
        <fullName evidence="3">L-sorbosone dehydrogenase</fullName>
        <ecNumber evidence="3">1.1.1.267</ecNumber>
    </submittedName>
</protein>
<proteinExistence type="predicted"/>
<organism evidence="3 4">
    <name type="scientific">Profundibacterium mesophilum KAUST100406-0324</name>
    <dbReference type="NCBI Taxonomy" id="1037889"/>
    <lineage>
        <taxon>Bacteria</taxon>
        <taxon>Pseudomonadati</taxon>
        <taxon>Pseudomonadota</taxon>
        <taxon>Alphaproteobacteria</taxon>
        <taxon>Rhodobacterales</taxon>
        <taxon>Roseobacteraceae</taxon>
        <taxon>Profundibacterium</taxon>
    </lineage>
</organism>
<dbReference type="Proteomes" id="UP000698242">
    <property type="component" value="Unassembled WGS sequence"/>
</dbReference>
<evidence type="ECO:0000313" key="4">
    <source>
        <dbReference type="Proteomes" id="UP000698242"/>
    </source>
</evidence>
<feature type="domain" description="Pyrroloquinoline quinone-dependent pyranose dehydrogenase beta-propeller" evidence="2">
    <location>
        <begin position="332"/>
        <end position="437"/>
    </location>
</feature>
<accession>A0A921TBQ9</accession>
<evidence type="ECO:0000313" key="3">
    <source>
        <dbReference type="EMBL" id="KAF0676080.1"/>
    </source>
</evidence>
<keyword evidence="1" id="KW-0732">Signal</keyword>
<dbReference type="PANTHER" id="PTHR33546:SF1">
    <property type="entry name" value="LARGE, MULTIFUNCTIONAL SECRETED PROTEIN"/>
    <property type="match status" value="1"/>
</dbReference>
<dbReference type="PANTHER" id="PTHR33546">
    <property type="entry name" value="LARGE, MULTIFUNCTIONAL SECRETED PROTEIN-RELATED"/>
    <property type="match status" value="1"/>
</dbReference>
<reference evidence="3" key="1">
    <citation type="submission" date="2013-03" db="EMBL/GenBank/DDBJ databases">
        <title>Genome Sequence of the Profundibacterium mesophilum strain KAUST100406-0324T from Red Sea, a novel genus in the family Rhodobacteraceae.</title>
        <authorList>
            <person name="Essack M."/>
            <person name="Alam I."/>
            <person name="Lafi F."/>
            <person name="Alawi W."/>
            <person name="Kamanu F."/>
            <person name="Al-Suwailem A."/>
            <person name="Lee O.O."/>
            <person name="Xu Y."/>
            <person name="Bajic V."/>
            <person name="Qian P.-Y."/>
            <person name="Archer J."/>
        </authorList>
    </citation>
    <scope>NUCLEOTIDE SEQUENCE</scope>
    <source>
        <strain evidence="3">KAUST100406-0324</strain>
    </source>
</reference>
<dbReference type="InterPro" id="IPR054539">
    <property type="entry name" value="Beta-prop_PDH"/>
</dbReference>
<dbReference type="SUPFAM" id="SSF50952">
    <property type="entry name" value="Soluble quinoprotein glucose dehydrogenase"/>
    <property type="match status" value="1"/>
</dbReference>
<dbReference type="RefSeq" id="WP_159965208.1">
    <property type="nucleotide sequence ID" value="NZ_APKE01000019.1"/>
</dbReference>
<feature type="domain" description="Pyrroloquinoline quinone-dependent pyranose dehydrogenase beta-propeller" evidence="2">
    <location>
        <begin position="159"/>
        <end position="289"/>
    </location>
</feature>
<feature type="signal peptide" evidence="1">
    <location>
        <begin position="1"/>
        <end position="24"/>
    </location>
</feature>
<dbReference type="InterPro" id="IPR011041">
    <property type="entry name" value="Quinoprot_gluc/sorb_DH_b-prop"/>
</dbReference>
<dbReference type="EMBL" id="APKE01000019">
    <property type="protein sequence ID" value="KAF0676080.1"/>
    <property type="molecule type" value="Genomic_DNA"/>
</dbReference>